<dbReference type="RefSeq" id="WP_344352000.1">
    <property type="nucleotide sequence ID" value="NZ_BAAASM010000054.1"/>
</dbReference>
<feature type="compositionally biased region" description="Polar residues" evidence="1">
    <location>
        <begin position="71"/>
        <end position="85"/>
    </location>
</feature>
<accession>A0ABW0W858</accession>
<keyword evidence="4" id="KW-1185">Reference proteome</keyword>
<sequence length="661" mass="70444">MAALLMFSVGGVAQAASDPAPAAKPDPNAAPPKVHGPEKQTRAAAAGARPASGKSPKASPLSRNAAPSGFQRVTSQKVQLKNTVTDPDGDKVNLTFEVWTANAAGEPVAKVKLNDSTYGVIVSPYVESGGTATVDVPVGKLALNTNYVFHTNAYDGSLYETVWSPWAKFRVELPVDLTLPTPNYSAPNPNHYDAQVPNYYQTKPLGQPGTPLAARSTTAAKSAVEQCSEPDADGRQVCFGKSVPAPKGKAPHASAKAGVAAATAGVEWCNTDFESILATRFTECDVRSVPVIIKMDGVPQAVAKFMFLRMIQLDGQNSFTEHLTIEPAQQIPPAFREINFVGWNHLCEDSCTPQEQPASAWTGKTWWVPGEMHSASLTTPFTWDTSASGQEYLYKPDIQIDANILPADGKFRPFVTGYQWSLDYDGGTEDLDRIRCDTPAAGASDGVVPGCVFVNHAPVYTFNAKAFPQAAAHAWLIQKATPKHPGSMADQKPLYYMGDEAQNARSRNRICPTGWAADNGDASALVDAADTLNCDEFAFASSYNSGGMSATEGGLNPAIPAGKTTPNGDACIGTYAKKHGSMVHLFSLNGTDPTFSEVCGRSAISGMHNQESMGGHFANFMKQMRIKDKDAYWLDTRMDDGGTCRYGVGGGQPVICQLAAQ</sequence>
<proteinExistence type="predicted"/>
<dbReference type="EMBL" id="JBHSOE010000002">
    <property type="protein sequence ID" value="MFC5654277.1"/>
    <property type="molecule type" value="Genomic_DNA"/>
</dbReference>
<evidence type="ECO:0000313" key="3">
    <source>
        <dbReference type="EMBL" id="MFC5654277.1"/>
    </source>
</evidence>
<comment type="caution">
    <text evidence="3">The sequence shown here is derived from an EMBL/GenBank/DDBJ whole genome shotgun (WGS) entry which is preliminary data.</text>
</comment>
<reference evidence="4" key="1">
    <citation type="journal article" date="2019" name="Int. J. Syst. Evol. Microbiol.">
        <title>The Global Catalogue of Microorganisms (GCM) 10K type strain sequencing project: providing services to taxonomists for standard genome sequencing and annotation.</title>
        <authorList>
            <consortium name="The Broad Institute Genomics Platform"/>
            <consortium name="The Broad Institute Genome Sequencing Center for Infectious Disease"/>
            <person name="Wu L."/>
            <person name="Ma J."/>
        </authorList>
    </citation>
    <scope>NUCLEOTIDE SEQUENCE [LARGE SCALE GENOMIC DNA]</scope>
    <source>
        <strain evidence="4">KCTC 5701</strain>
    </source>
</reference>
<evidence type="ECO:0000256" key="1">
    <source>
        <dbReference type="SAM" id="MobiDB-lite"/>
    </source>
</evidence>
<feature type="region of interest" description="Disordered" evidence="1">
    <location>
        <begin position="14"/>
        <end position="87"/>
    </location>
</feature>
<keyword evidence="2" id="KW-0732">Signal</keyword>
<protein>
    <submittedName>
        <fullName evidence="3">Uncharacterized protein</fullName>
    </submittedName>
</protein>
<organism evidence="3 4">
    <name type="scientific">Streptomyces nogalater</name>
    <dbReference type="NCBI Taxonomy" id="38314"/>
    <lineage>
        <taxon>Bacteria</taxon>
        <taxon>Bacillati</taxon>
        <taxon>Actinomycetota</taxon>
        <taxon>Actinomycetes</taxon>
        <taxon>Kitasatosporales</taxon>
        <taxon>Streptomycetaceae</taxon>
        <taxon>Streptomyces</taxon>
    </lineage>
</organism>
<name>A0ABW0W858_STRNO</name>
<evidence type="ECO:0000256" key="2">
    <source>
        <dbReference type="SAM" id="SignalP"/>
    </source>
</evidence>
<feature type="signal peptide" evidence="2">
    <location>
        <begin position="1"/>
        <end position="15"/>
    </location>
</feature>
<feature type="compositionally biased region" description="Low complexity" evidence="1">
    <location>
        <begin position="42"/>
        <end position="56"/>
    </location>
</feature>
<feature type="chain" id="PRO_5047107582" evidence="2">
    <location>
        <begin position="16"/>
        <end position="661"/>
    </location>
</feature>
<evidence type="ECO:0000313" key="4">
    <source>
        <dbReference type="Proteomes" id="UP001596065"/>
    </source>
</evidence>
<gene>
    <name evidence="3" type="ORF">ACFP3J_02050</name>
</gene>
<dbReference type="Proteomes" id="UP001596065">
    <property type="component" value="Unassembled WGS sequence"/>
</dbReference>